<feature type="region of interest" description="Disordered" evidence="1">
    <location>
        <begin position="1"/>
        <end position="27"/>
    </location>
</feature>
<feature type="non-terminal residue" evidence="2">
    <location>
        <position position="1"/>
    </location>
</feature>
<gene>
    <name evidence="2" type="ORF">S01H1_61387</name>
</gene>
<sequence>KTEITREEAAGLLQSNPNLKLSGTGGQTSEQLRQFIGGTDVQSGFLANPLRQGVITPTSLAEEQRLQGKLGDPNLKNVGTKQAPLFIPKGSAAEAQLAAPQVSIAGVKTDLSPLQSKTQAQAQQLGNTTLANKEYVNAVFKAYHNRDANAGELAEFTNKGVRDVFNAISGGVKPTTPDTTTISSESLGVEEPTGLPSVTPGVNVADGIVSGASQTSKTIQDFIKELTPTVETEAEKEEGELGGKITELLGQTGG</sequence>
<proteinExistence type="predicted"/>
<reference evidence="2" key="1">
    <citation type="journal article" date="2014" name="Front. Microbiol.">
        <title>High frequency of phylogenetically diverse reductive dehalogenase-homologous genes in deep subseafloor sedimentary metagenomes.</title>
        <authorList>
            <person name="Kawai M."/>
            <person name="Futagami T."/>
            <person name="Toyoda A."/>
            <person name="Takaki Y."/>
            <person name="Nishi S."/>
            <person name="Hori S."/>
            <person name="Arai W."/>
            <person name="Tsubouchi T."/>
            <person name="Morono Y."/>
            <person name="Uchiyama I."/>
            <person name="Ito T."/>
            <person name="Fujiyama A."/>
            <person name="Inagaki F."/>
            <person name="Takami H."/>
        </authorList>
    </citation>
    <scope>NUCLEOTIDE SEQUENCE</scope>
    <source>
        <strain evidence="2">Expedition CK06-06</strain>
    </source>
</reference>
<evidence type="ECO:0000256" key="1">
    <source>
        <dbReference type="SAM" id="MobiDB-lite"/>
    </source>
</evidence>
<name>X0XE36_9ZZZZ</name>
<feature type="compositionally biased region" description="Polar residues" evidence="1">
    <location>
        <begin position="176"/>
        <end position="186"/>
    </location>
</feature>
<accession>X0XE36</accession>
<comment type="caution">
    <text evidence="2">The sequence shown here is derived from an EMBL/GenBank/DDBJ whole genome shotgun (WGS) entry which is preliminary data.</text>
</comment>
<organism evidence="2">
    <name type="scientific">marine sediment metagenome</name>
    <dbReference type="NCBI Taxonomy" id="412755"/>
    <lineage>
        <taxon>unclassified sequences</taxon>
        <taxon>metagenomes</taxon>
        <taxon>ecological metagenomes</taxon>
    </lineage>
</organism>
<dbReference type="EMBL" id="BARS01040245">
    <property type="protein sequence ID" value="GAG33662.1"/>
    <property type="molecule type" value="Genomic_DNA"/>
</dbReference>
<feature type="non-terminal residue" evidence="2">
    <location>
        <position position="254"/>
    </location>
</feature>
<feature type="region of interest" description="Disordered" evidence="1">
    <location>
        <begin position="175"/>
        <end position="197"/>
    </location>
</feature>
<protein>
    <submittedName>
        <fullName evidence="2">Uncharacterized protein</fullName>
    </submittedName>
</protein>
<feature type="compositionally biased region" description="Polar residues" evidence="1">
    <location>
        <begin position="13"/>
        <end position="27"/>
    </location>
</feature>
<dbReference type="AlphaFoldDB" id="X0XE36"/>
<evidence type="ECO:0000313" key="2">
    <source>
        <dbReference type="EMBL" id="GAG33662.1"/>
    </source>
</evidence>